<evidence type="ECO:0000256" key="2">
    <source>
        <dbReference type="ARBA" id="ARBA00007613"/>
    </source>
</evidence>
<evidence type="ECO:0000313" key="11">
    <source>
        <dbReference type="Proteomes" id="UP000603865"/>
    </source>
</evidence>
<dbReference type="GO" id="GO:0015562">
    <property type="term" value="F:efflux transmembrane transporter activity"/>
    <property type="evidence" value="ECO:0007669"/>
    <property type="project" value="InterPro"/>
</dbReference>
<evidence type="ECO:0000313" key="10">
    <source>
        <dbReference type="EMBL" id="GGR00739.1"/>
    </source>
</evidence>
<dbReference type="InterPro" id="IPR003423">
    <property type="entry name" value="OMP_efflux"/>
</dbReference>
<comment type="caution">
    <text evidence="10">The sequence shown here is derived from an EMBL/GenBank/DDBJ whole genome shotgun (WGS) entry which is preliminary data.</text>
</comment>
<feature type="chain" id="PRO_5037663560" evidence="9">
    <location>
        <begin position="22"/>
        <end position="350"/>
    </location>
</feature>
<evidence type="ECO:0000256" key="8">
    <source>
        <dbReference type="SAM" id="Coils"/>
    </source>
</evidence>
<evidence type="ECO:0000256" key="4">
    <source>
        <dbReference type="ARBA" id="ARBA00022452"/>
    </source>
</evidence>
<keyword evidence="4" id="KW-1134">Transmembrane beta strand</keyword>
<evidence type="ECO:0000256" key="7">
    <source>
        <dbReference type="ARBA" id="ARBA00023237"/>
    </source>
</evidence>
<protein>
    <submittedName>
        <fullName evidence="10">Transporter</fullName>
    </submittedName>
</protein>
<keyword evidence="7" id="KW-0998">Cell outer membrane</keyword>
<dbReference type="Proteomes" id="UP000603865">
    <property type="component" value="Unassembled WGS sequence"/>
</dbReference>
<evidence type="ECO:0000256" key="5">
    <source>
        <dbReference type="ARBA" id="ARBA00022692"/>
    </source>
</evidence>
<dbReference type="GO" id="GO:1990281">
    <property type="term" value="C:efflux pump complex"/>
    <property type="evidence" value="ECO:0007669"/>
    <property type="project" value="TreeGrafter"/>
</dbReference>
<evidence type="ECO:0000256" key="3">
    <source>
        <dbReference type="ARBA" id="ARBA00022448"/>
    </source>
</evidence>
<comment type="subcellular location">
    <subcellularLocation>
        <location evidence="1">Cell outer membrane</location>
    </subcellularLocation>
</comment>
<name>A0A918C0H6_9DEIO</name>
<evidence type="ECO:0000256" key="9">
    <source>
        <dbReference type="SAM" id="SignalP"/>
    </source>
</evidence>
<dbReference type="AlphaFoldDB" id="A0A918C0H6"/>
<dbReference type="Pfam" id="PF02321">
    <property type="entry name" value="OEP"/>
    <property type="match status" value="1"/>
</dbReference>
<dbReference type="PANTHER" id="PTHR30026:SF20">
    <property type="entry name" value="OUTER MEMBRANE PROTEIN TOLC"/>
    <property type="match status" value="1"/>
</dbReference>
<reference evidence="10" key="2">
    <citation type="submission" date="2020-09" db="EMBL/GenBank/DDBJ databases">
        <authorList>
            <person name="Sun Q."/>
            <person name="Ohkuma M."/>
        </authorList>
    </citation>
    <scope>NUCLEOTIDE SEQUENCE</scope>
    <source>
        <strain evidence="10">JCM 31311</strain>
    </source>
</reference>
<dbReference type="GO" id="GO:0009279">
    <property type="term" value="C:cell outer membrane"/>
    <property type="evidence" value="ECO:0007669"/>
    <property type="project" value="UniProtKB-SubCell"/>
</dbReference>
<comment type="similarity">
    <text evidence="2">Belongs to the outer membrane factor (OMF) (TC 1.B.17) family.</text>
</comment>
<dbReference type="Gene3D" id="1.20.1600.10">
    <property type="entry name" value="Outer membrane efflux proteins (OEP)"/>
    <property type="match status" value="1"/>
</dbReference>
<dbReference type="InterPro" id="IPR051906">
    <property type="entry name" value="TolC-like"/>
</dbReference>
<gene>
    <name evidence="10" type="ORF">GCM10008957_11960</name>
</gene>
<keyword evidence="3" id="KW-0813">Transport</keyword>
<feature type="coiled-coil region" evidence="8">
    <location>
        <begin position="239"/>
        <end position="277"/>
    </location>
</feature>
<evidence type="ECO:0000256" key="6">
    <source>
        <dbReference type="ARBA" id="ARBA00023136"/>
    </source>
</evidence>
<accession>A0A918C0H6</accession>
<reference evidence="10" key="1">
    <citation type="journal article" date="2014" name="Int. J. Syst. Evol. Microbiol.">
        <title>Complete genome sequence of Corynebacterium casei LMG S-19264T (=DSM 44701T), isolated from a smear-ripened cheese.</title>
        <authorList>
            <consortium name="US DOE Joint Genome Institute (JGI-PGF)"/>
            <person name="Walter F."/>
            <person name="Albersmeier A."/>
            <person name="Kalinowski J."/>
            <person name="Ruckert C."/>
        </authorList>
    </citation>
    <scope>NUCLEOTIDE SEQUENCE</scope>
    <source>
        <strain evidence="10">JCM 31311</strain>
    </source>
</reference>
<dbReference type="SUPFAM" id="SSF56954">
    <property type="entry name" value="Outer membrane efflux proteins (OEP)"/>
    <property type="match status" value="1"/>
</dbReference>
<dbReference type="PANTHER" id="PTHR30026">
    <property type="entry name" value="OUTER MEMBRANE PROTEIN TOLC"/>
    <property type="match status" value="1"/>
</dbReference>
<dbReference type="GO" id="GO:0015288">
    <property type="term" value="F:porin activity"/>
    <property type="evidence" value="ECO:0007669"/>
    <property type="project" value="TreeGrafter"/>
</dbReference>
<keyword evidence="6" id="KW-0472">Membrane</keyword>
<organism evidence="10 11">
    <name type="scientific">Deinococcus ruber</name>
    <dbReference type="NCBI Taxonomy" id="1848197"/>
    <lineage>
        <taxon>Bacteria</taxon>
        <taxon>Thermotogati</taxon>
        <taxon>Deinococcota</taxon>
        <taxon>Deinococci</taxon>
        <taxon>Deinococcales</taxon>
        <taxon>Deinococcaceae</taxon>
        <taxon>Deinococcus</taxon>
    </lineage>
</organism>
<proteinExistence type="inferred from homology"/>
<keyword evidence="5" id="KW-0812">Transmembrane</keyword>
<dbReference type="EMBL" id="BMQL01000004">
    <property type="protein sequence ID" value="GGR00739.1"/>
    <property type="molecule type" value="Genomic_DNA"/>
</dbReference>
<keyword evidence="8" id="KW-0175">Coiled coil</keyword>
<keyword evidence="9" id="KW-0732">Signal</keyword>
<evidence type="ECO:0000256" key="1">
    <source>
        <dbReference type="ARBA" id="ARBA00004442"/>
    </source>
</evidence>
<sequence>MKTRTYTPALLLLTLSLTGLASGRAAAQTALDLPAAVARALASGPDLTTSRANLQKAQANYASTAADPTSIITTKLSAKQGLESAQLNVLSTKLNVMQTVVSGYINAYETALKVDLYAAQQALNSRTLAITQAKQKAGTATALDVTKAQNTLNSTAQDLSDARAQLPILEAQLGKTLGLSGDLKLQPLPKAPALNVSLASLQTNLDTRLSGVQQAAQSVASAQLTVDVSNNDYTPARTLQDAQTALSNAQRSLQDAQKSAQNSLKDAYRSAQNAEKQVGIAAASLSANQTTLAQTQARLKAGTAAAVDVQSAQVNVQQAQLTLTQAQDALWKALAALSAASGQDLTGLVK</sequence>
<keyword evidence="11" id="KW-1185">Reference proteome</keyword>
<dbReference type="RefSeq" id="WP_189088605.1">
    <property type="nucleotide sequence ID" value="NZ_BMQL01000004.1"/>
</dbReference>
<feature type="signal peptide" evidence="9">
    <location>
        <begin position="1"/>
        <end position="21"/>
    </location>
</feature>